<dbReference type="GO" id="GO:0051536">
    <property type="term" value="F:iron-sulfur cluster binding"/>
    <property type="evidence" value="ECO:0007669"/>
    <property type="project" value="UniProtKB-KW"/>
</dbReference>
<evidence type="ECO:0000256" key="3">
    <source>
        <dbReference type="ARBA" id="ARBA00023014"/>
    </source>
</evidence>
<dbReference type="AlphaFoldDB" id="A0A927WRC1"/>
<accession>A0A927WRC1</accession>
<evidence type="ECO:0000313" key="6">
    <source>
        <dbReference type="Proteomes" id="UP000761380"/>
    </source>
</evidence>
<evidence type="ECO:0000256" key="2">
    <source>
        <dbReference type="ARBA" id="ARBA00023004"/>
    </source>
</evidence>
<dbReference type="SUPFAM" id="SSF54862">
    <property type="entry name" value="4Fe-4S ferredoxins"/>
    <property type="match status" value="1"/>
</dbReference>
<reference evidence="5" key="1">
    <citation type="submission" date="2019-04" db="EMBL/GenBank/DDBJ databases">
        <title>Evolution of Biomass-Degrading Anaerobic Consortia Revealed by Metagenomics.</title>
        <authorList>
            <person name="Peng X."/>
        </authorList>
    </citation>
    <scope>NUCLEOTIDE SEQUENCE</scope>
    <source>
        <strain evidence="5">SIG240</strain>
    </source>
</reference>
<dbReference type="Proteomes" id="UP000761380">
    <property type="component" value="Unassembled WGS sequence"/>
</dbReference>
<dbReference type="EMBL" id="SVBY01000054">
    <property type="protein sequence ID" value="MBE6093091.1"/>
    <property type="molecule type" value="Genomic_DNA"/>
</dbReference>
<organism evidence="5 6">
    <name type="scientific">Selenomonas ruminantium</name>
    <dbReference type="NCBI Taxonomy" id="971"/>
    <lineage>
        <taxon>Bacteria</taxon>
        <taxon>Bacillati</taxon>
        <taxon>Bacillota</taxon>
        <taxon>Negativicutes</taxon>
        <taxon>Selenomonadales</taxon>
        <taxon>Selenomonadaceae</taxon>
        <taxon>Selenomonas</taxon>
    </lineage>
</organism>
<sequence>ECIKCGKCEQVCPQHISIREELVKAGRALQ</sequence>
<feature type="non-terminal residue" evidence="5">
    <location>
        <position position="1"/>
    </location>
</feature>
<protein>
    <recommendedName>
        <fullName evidence="4">4Fe-4S ferredoxin-type domain-containing protein</fullName>
    </recommendedName>
</protein>
<feature type="domain" description="4Fe-4S ferredoxin-type" evidence="4">
    <location>
        <begin position="1"/>
        <end position="21"/>
    </location>
</feature>
<dbReference type="InterPro" id="IPR009051">
    <property type="entry name" value="Helical_ferredxn"/>
</dbReference>
<proteinExistence type="predicted"/>
<dbReference type="Pfam" id="PF00037">
    <property type="entry name" value="Fer4"/>
    <property type="match status" value="1"/>
</dbReference>
<evidence type="ECO:0000256" key="1">
    <source>
        <dbReference type="ARBA" id="ARBA00022723"/>
    </source>
</evidence>
<dbReference type="InterPro" id="IPR017896">
    <property type="entry name" value="4Fe4S_Fe-S-bd"/>
</dbReference>
<evidence type="ECO:0000259" key="4">
    <source>
        <dbReference type="PROSITE" id="PS51379"/>
    </source>
</evidence>
<name>A0A927WRC1_SELRU</name>
<dbReference type="PROSITE" id="PS00198">
    <property type="entry name" value="4FE4S_FER_1"/>
    <property type="match status" value="1"/>
</dbReference>
<dbReference type="InterPro" id="IPR017900">
    <property type="entry name" value="4Fe4S_Fe_S_CS"/>
</dbReference>
<dbReference type="PROSITE" id="PS51379">
    <property type="entry name" value="4FE4S_FER_2"/>
    <property type="match status" value="1"/>
</dbReference>
<keyword evidence="3" id="KW-0411">Iron-sulfur</keyword>
<keyword evidence="1" id="KW-0479">Metal-binding</keyword>
<keyword evidence="2" id="KW-0408">Iron</keyword>
<dbReference type="Gene3D" id="1.10.1060.10">
    <property type="entry name" value="Alpha-helical ferredoxin"/>
    <property type="match status" value="1"/>
</dbReference>
<dbReference type="GO" id="GO:0046872">
    <property type="term" value="F:metal ion binding"/>
    <property type="evidence" value="ECO:0007669"/>
    <property type="project" value="UniProtKB-KW"/>
</dbReference>
<comment type="caution">
    <text evidence="5">The sequence shown here is derived from an EMBL/GenBank/DDBJ whole genome shotgun (WGS) entry which is preliminary data.</text>
</comment>
<gene>
    <name evidence="5" type="ORF">E7201_08025</name>
</gene>
<evidence type="ECO:0000313" key="5">
    <source>
        <dbReference type="EMBL" id="MBE6093091.1"/>
    </source>
</evidence>